<comment type="caution">
    <text evidence="8">The sequence shown here is derived from an EMBL/GenBank/DDBJ whole genome shotgun (WGS) entry which is preliminary data.</text>
</comment>
<evidence type="ECO:0000256" key="3">
    <source>
        <dbReference type="ARBA" id="ARBA00022692"/>
    </source>
</evidence>
<feature type="transmembrane region" description="Helical" evidence="6">
    <location>
        <begin position="470"/>
        <end position="493"/>
    </location>
</feature>
<feature type="transmembrane region" description="Helical" evidence="6">
    <location>
        <begin position="236"/>
        <end position="261"/>
    </location>
</feature>
<evidence type="ECO:0000256" key="1">
    <source>
        <dbReference type="ARBA" id="ARBA00004141"/>
    </source>
</evidence>
<dbReference type="InterPro" id="IPR036259">
    <property type="entry name" value="MFS_trans_sf"/>
</dbReference>
<reference evidence="8 9" key="1">
    <citation type="submission" date="2024-07" db="EMBL/GenBank/DDBJ databases">
        <title>Section-level genome sequencing and comparative genomics of Aspergillus sections Usti and Cavernicolus.</title>
        <authorList>
            <consortium name="Lawrence Berkeley National Laboratory"/>
            <person name="Nybo J.L."/>
            <person name="Vesth T.C."/>
            <person name="Theobald S."/>
            <person name="Frisvad J.C."/>
            <person name="Larsen T.O."/>
            <person name="Kjaerboelling I."/>
            <person name="Rothschild-Mancinelli K."/>
            <person name="Lyhne E.K."/>
            <person name="Kogle M.E."/>
            <person name="Barry K."/>
            <person name="Clum A."/>
            <person name="Na H."/>
            <person name="Ledsgaard L."/>
            <person name="Lin J."/>
            <person name="Lipzen A."/>
            <person name="Kuo A."/>
            <person name="Riley R."/>
            <person name="Mondo S."/>
            <person name="Labutti K."/>
            <person name="Haridas S."/>
            <person name="Pangalinan J."/>
            <person name="Salamov A.A."/>
            <person name="Simmons B.A."/>
            <person name="Magnuson J.K."/>
            <person name="Chen J."/>
            <person name="Drula E."/>
            <person name="Henrissat B."/>
            <person name="Wiebenga A."/>
            <person name="Lubbers R.J."/>
            <person name="Gomes A.C."/>
            <person name="Makela M.R."/>
            <person name="Stajich J."/>
            <person name="Grigoriev I.V."/>
            <person name="Mortensen U.H."/>
            <person name="De Vries R.P."/>
            <person name="Baker S.E."/>
            <person name="Andersen M.R."/>
        </authorList>
    </citation>
    <scope>NUCLEOTIDE SEQUENCE [LARGE SCALE GENOMIC DNA]</scope>
    <source>
        <strain evidence="8 9">CBS 209.92</strain>
    </source>
</reference>
<evidence type="ECO:0000313" key="8">
    <source>
        <dbReference type="EMBL" id="KAL2785394.1"/>
    </source>
</evidence>
<evidence type="ECO:0000313" key="9">
    <source>
        <dbReference type="Proteomes" id="UP001610563"/>
    </source>
</evidence>
<keyword evidence="2" id="KW-0813">Transport</keyword>
<accession>A0ABR4FQ47</accession>
<dbReference type="Proteomes" id="UP001610563">
    <property type="component" value="Unassembled WGS sequence"/>
</dbReference>
<protein>
    <submittedName>
        <fullName evidence="8">Major facilitator superfamily domain-containing protein</fullName>
    </submittedName>
</protein>
<keyword evidence="5 6" id="KW-0472">Membrane</keyword>
<dbReference type="Pfam" id="PF07690">
    <property type="entry name" value="MFS_1"/>
    <property type="match status" value="1"/>
</dbReference>
<evidence type="ECO:0000256" key="4">
    <source>
        <dbReference type="ARBA" id="ARBA00022989"/>
    </source>
</evidence>
<evidence type="ECO:0000256" key="6">
    <source>
        <dbReference type="SAM" id="Phobius"/>
    </source>
</evidence>
<feature type="transmembrane region" description="Helical" evidence="6">
    <location>
        <begin position="403"/>
        <end position="425"/>
    </location>
</feature>
<feature type="transmembrane region" description="Helical" evidence="6">
    <location>
        <begin position="374"/>
        <end position="391"/>
    </location>
</feature>
<keyword evidence="4 6" id="KW-1133">Transmembrane helix</keyword>
<dbReference type="InterPro" id="IPR020846">
    <property type="entry name" value="MFS_dom"/>
</dbReference>
<feature type="transmembrane region" description="Helical" evidence="6">
    <location>
        <begin position="143"/>
        <end position="161"/>
    </location>
</feature>
<keyword evidence="9" id="KW-1185">Reference proteome</keyword>
<dbReference type="EMBL" id="JBFTWV010000146">
    <property type="protein sequence ID" value="KAL2785394.1"/>
    <property type="molecule type" value="Genomic_DNA"/>
</dbReference>
<dbReference type="PANTHER" id="PTHR43791:SF36">
    <property type="entry name" value="TRANSPORTER, PUTATIVE (AFU_ORTHOLOGUE AFUA_6G08340)-RELATED"/>
    <property type="match status" value="1"/>
</dbReference>
<dbReference type="PANTHER" id="PTHR43791">
    <property type="entry name" value="PERMEASE-RELATED"/>
    <property type="match status" value="1"/>
</dbReference>
<dbReference type="Gene3D" id="1.20.1250.20">
    <property type="entry name" value="MFS general substrate transporter like domains"/>
    <property type="match status" value="2"/>
</dbReference>
<feature type="transmembrane region" description="Helical" evidence="6">
    <location>
        <begin position="307"/>
        <end position="330"/>
    </location>
</feature>
<dbReference type="InterPro" id="IPR011701">
    <property type="entry name" value="MFS"/>
</dbReference>
<organism evidence="8 9">
    <name type="scientific">Aspergillus keveii</name>
    <dbReference type="NCBI Taxonomy" id="714993"/>
    <lineage>
        <taxon>Eukaryota</taxon>
        <taxon>Fungi</taxon>
        <taxon>Dikarya</taxon>
        <taxon>Ascomycota</taxon>
        <taxon>Pezizomycotina</taxon>
        <taxon>Eurotiomycetes</taxon>
        <taxon>Eurotiomycetidae</taxon>
        <taxon>Eurotiales</taxon>
        <taxon>Aspergillaceae</taxon>
        <taxon>Aspergillus</taxon>
        <taxon>Aspergillus subgen. Nidulantes</taxon>
    </lineage>
</organism>
<dbReference type="PROSITE" id="PS50850">
    <property type="entry name" value="MFS"/>
    <property type="match status" value="1"/>
</dbReference>
<proteinExistence type="predicted"/>
<feature type="transmembrane region" description="Helical" evidence="6">
    <location>
        <begin position="204"/>
        <end position="224"/>
    </location>
</feature>
<name>A0ABR4FQ47_9EURO</name>
<gene>
    <name evidence="8" type="ORF">BJX66DRAFT_343150</name>
</gene>
<evidence type="ECO:0000259" key="7">
    <source>
        <dbReference type="PROSITE" id="PS50850"/>
    </source>
</evidence>
<feature type="transmembrane region" description="Helical" evidence="6">
    <location>
        <begin position="173"/>
        <end position="192"/>
    </location>
</feature>
<feature type="transmembrane region" description="Helical" evidence="6">
    <location>
        <begin position="116"/>
        <end position="136"/>
    </location>
</feature>
<sequence length="537" mass="59010">MLSSFNNRVGALESEGVYIGGWGLDNLIRPRKDTSGEYITSEDRIERLTTGRVDWTAEEERRLVRKLDARVVLPCCIVYMLAYLDRSNLANVKILQAGTPDSLETSLGLEGVEFNWAVSVAYFAVTAMLIPSMLLLKKLSAKVFFPLCMVTWAVIIMTMAACSSSAGLIAARVFLGIPESGVVTCGVMYFSFWYKPRERALRIGIFYSSNSIAQAISGFLAVGINNLNGKGGLFSWQWVFIIEGAMTIVVAVPIYFLLLTFPETSSALTTRERHIAINRFGRGSTRHTDVTWDTKAFIQIMTRPSTYLFFLAYICIAIAAVAQATFLPTILHTLLEFPTQKANLYTAIVNLVAVPLYWIYPLHSDWTRQRMHHFTLPVLASIPCYAVWTYTSSHTTTHTISYISMYGMVFLGQLLLLSQPVLLSYRSATLYGAAEQAVGTAIAVAALSIASIIAPQMYPNADAPYYLPGFSATVGLLGAGVVFYLGIPVCFFLEARGRKKGTGSALPLRALADAERSQVEGVVAVKGEAAVEEVEMV</sequence>
<evidence type="ECO:0000256" key="2">
    <source>
        <dbReference type="ARBA" id="ARBA00022448"/>
    </source>
</evidence>
<feature type="domain" description="Major facilitator superfamily (MFS) profile" evidence="7">
    <location>
        <begin position="71"/>
        <end position="498"/>
    </location>
</feature>
<dbReference type="SUPFAM" id="SSF103473">
    <property type="entry name" value="MFS general substrate transporter"/>
    <property type="match status" value="1"/>
</dbReference>
<evidence type="ECO:0000256" key="5">
    <source>
        <dbReference type="ARBA" id="ARBA00023136"/>
    </source>
</evidence>
<feature type="transmembrane region" description="Helical" evidence="6">
    <location>
        <begin position="437"/>
        <end position="458"/>
    </location>
</feature>
<comment type="subcellular location">
    <subcellularLocation>
        <location evidence="1">Membrane</location>
        <topology evidence="1">Multi-pass membrane protein</topology>
    </subcellularLocation>
</comment>
<feature type="transmembrane region" description="Helical" evidence="6">
    <location>
        <begin position="342"/>
        <end position="362"/>
    </location>
</feature>
<keyword evidence="3 6" id="KW-0812">Transmembrane</keyword>